<dbReference type="InterPro" id="IPR010055">
    <property type="entry name" value="T2SS_protein-GspJ"/>
</dbReference>
<dbReference type="InterPro" id="IPR012902">
    <property type="entry name" value="N_methyl_site"/>
</dbReference>
<keyword evidence="7" id="KW-0812">Transmembrane</keyword>
<keyword evidence="11" id="KW-1185">Reference proteome</keyword>
<accession>A0A222DYB4</accession>
<protein>
    <recommendedName>
        <fullName evidence="3">Type II secretion system protein J</fullName>
    </recommendedName>
</protein>
<dbReference type="SUPFAM" id="SSF54523">
    <property type="entry name" value="Pili subunits"/>
    <property type="match status" value="1"/>
</dbReference>
<dbReference type="NCBIfam" id="TIGR02532">
    <property type="entry name" value="IV_pilin_GFxxxE"/>
    <property type="match status" value="1"/>
</dbReference>
<keyword evidence="4" id="KW-1003">Cell membrane</keyword>
<dbReference type="OrthoDB" id="7869574at2"/>
<evidence type="ECO:0000256" key="8">
    <source>
        <dbReference type="ARBA" id="ARBA00022989"/>
    </source>
</evidence>
<evidence type="ECO:0000256" key="6">
    <source>
        <dbReference type="ARBA" id="ARBA00022519"/>
    </source>
</evidence>
<dbReference type="PANTHER" id="PTHR39583:SF2">
    <property type="entry name" value="TYPE II SECRETION SYSTEM PROTEIN J"/>
    <property type="match status" value="1"/>
</dbReference>
<evidence type="ECO:0000313" key="10">
    <source>
        <dbReference type="EMBL" id="ASP18930.1"/>
    </source>
</evidence>
<evidence type="ECO:0000256" key="3">
    <source>
        <dbReference type="ARBA" id="ARBA00021539"/>
    </source>
</evidence>
<dbReference type="Proteomes" id="UP000203589">
    <property type="component" value="Chromosome"/>
</dbReference>
<evidence type="ECO:0000256" key="9">
    <source>
        <dbReference type="ARBA" id="ARBA00023136"/>
    </source>
</evidence>
<dbReference type="Pfam" id="PF07963">
    <property type="entry name" value="N_methyl"/>
    <property type="match status" value="1"/>
</dbReference>
<keyword evidence="8" id="KW-1133">Transmembrane helix</keyword>
<dbReference type="PANTHER" id="PTHR39583">
    <property type="entry name" value="TYPE II SECRETION SYSTEM PROTEIN J-RELATED"/>
    <property type="match status" value="1"/>
</dbReference>
<dbReference type="KEGG" id="aht:ANTHELSMS3_00205"/>
<dbReference type="GO" id="GO:0005886">
    <property type="term" value="C:plasma membrane"/>
    <property type="evidence" value="ECO:0007669"/>
    <property type="project" value="UniProtKB-SubCell"/>
</dbReference>
<gene>
    <name evidence="10" type="primary">xcpW</name>
    <name evidence="10" type="ORF">ANTHELSMS3_00205</name>
</gene>
<evidence type="ECO:0000256" key="5">
    <source>
        <dbReference type="ARBA" id="ARBA00022481"/>
    </source>
</evidence>
<reference evidence="10 11" key="1">
    <citation type="submission" date="2017-07" db="EMBL/GenBank/DDBJ databases">
        <title>Genome Sequence of Antarctobacter heliothermus Strain SMS3 Isolated from a culture of the Diatom Skeletonema marinoi.</title>
        <authorList>
            <person name="Topel M."/>
            <person name="Pinder M.I.M."/>
            <person name="Johansson O.N."/>
            <person name="Kourtchenko O."/>
            <person name="Godhe A."/>
            <person name="Clarke A.K."/>
        </authorList>
    </citation>
    <scope>NUCLEOTIDE SEQUENCE [LARGE SCALE GENOMIC DNA]</scope>
    <source>
        <strain evidence="10 11">SMS3</strain>
    </source>
</reference>
<keyword evidence="9" id="KW-0472">Membrane</keyword>
<evidence type="ECO:0000256" key="4">
    <source>
        <dbReference type="ARBA" id="ARBA00022475"/>
    </source>
</evidence>
<dbReference type="AlphaFoldDB" id="A0A222DYB4"/>
<keyword evidence="6" id="KW-0997">Cell inner membrane</keyword>
<dbReference type="PROSITE" id="PS00409">
    <property type="entry name" value="PROKAR_NTER_METHYL"/>
    <property type="match status" value="1"/>
</dbReference>
<comment type="subcellular location">
    <subcellularLocation>
        <location evidence="1">Cell inner membrane</location>
        <topology evidence="1">Single-pass membrane protein</topology>
    </subcellularLocation>
</comment>
<dbReference type="Pfam" id="PF11612">
    <property type="entry name" value="T2SSJ"/>
    <property type="match status" value="1"/>
</dbReference>
<sequence>MMVRGDRGLSLIELVVAMALFALVAVMGVQTLSGTIRSRDVLTARDDRDQSLGVTLALLRSDLDHVAPLLFFPPASPPQSALYQGASEGQIGLTIAAPAGADAPFQRAEWRLDREAGVLSRRYWPVTTPARDSLRTPARDLLDGVQALRLRSYWTGYGWIEGTGADLFVNAPPPGAADGDTAFALVANTYSDTLPAAIEITLVIDGLGDIRLIEVLQ</sequence>
<dbReference type="GO" id="GO:0015628">
    <property type="term" value="P:protein secretion by the type II secretion system"/>
    <property type="evidence" value="ECO:0007669"/>
    <property type="project" value="InterPro"/>
</dbReference>
<evidence type="ECO:0000313" key="11">
    <source>
        <dbReference type="Proteomes" id="UP000203589"/>
    </source>
</evidence>
<dbReference type="InterPro" id="IPR051621">
    <property type="entry name" value="T2SS_protein_J"/>
</dbReference>
<name>A0A222DYB4_9RHOB</name>
<dbReference type="InterPro" id="IPR045584">
    <property type="entry name" value="Pilin-like"/>
</dbReference>
<evidence type="ECO:0000256" key="7">
    <source>
        <dbReference type="ARBA" id="ARBA00022692"/>
    </source>
</evidence>
<evidence type="ECO:0000256" key="2">
    <source>
        <dbReference type="ARBA" id="ARBA00011084"/>
    </source>
</evidence>
<dbReference type="EMBL" id="CP022540">
    <property type="protein sequence ID" value="ASP18930.1"/>
    <property type="molecule type" value="Genomic_DNA"/>
</dbReference>
<comment type="similarity">
    <text evidence="2">Belongs to the GSP J family.</text>
</comment>
<evidence type="ECO:0000256" key="1">
    <source>
        <dbReference type="ARBA" id="ARBA00004377"/>
    </source>
</evidence>
<dbReference type="RefSeq" id="WP_094033256.1">
    <property type="nucleotide sequence ID" value="NZ_CP022540.1"/>
</dbReference>
<keyword evidence="5" id="KW-0488">Methylation</keyword>
<organism evidence="10 11">
    <name type="scientific">Antarctobacter heliothermus</name>
    <dbReference type="NCBI Taxonomy" id="74033"/>
    <lineage>
        <taxon>Bacteria</taxon>
        <taxon>Pseudomonadati</taxon>
        <taxon>Pseudomonadota</taxon>
        <taxon>Alphaproteobacteria</taxon>
        <taxon>Rhodobacterales</taxon>
        <taxon>Roseobacteraceae</taxon>
        <taxon>Antarctobacter</taxon>
    </lineage>
</organism>
<dbReference type="GO" id="GO:0015627">
    <property type="term" value="C:type II protein secretion system complex"/>
    <property type="evidence" value="ECO:0007669"/>
    <property type="project" value="InterPro"/>
</dbReference>
<proteinExistence type="inferred from homology"/>